<dbReference type="AlphaFoldDB" id="A0AA37VZT7"/>
<dbReference type="Pfam" id="PF01168">
    <property type="entry name" value="Ala_racemase_N"/>
    <property type="match status" value="1"/>
</dbReference>
<reference evidence="2" key="2">
    <citation type="submission" date="2023-01" db="EMBL/GenBank/DDBJ databases">
        <title>Draft genome sequence of Paraferrimonas sedimenticola strain NBRC 101628.</title>
        <authorList>
            <person name="Sun Q."/>
            <person name="Mori K."/>
        </authorList>
    </citation>
    <scope>NUCLEOTIDE SEQUENCE</scope>
    <source>
        <strain evidence="2">NBRC 101628</strain>
    </source>
</reference>
<accession>A0AA37VZT7</accession>
<dbReference type="InterPro" id="IPR051466">
    <property type="entry name" value="D-amino_acid_metab_enzyme"/>
</dbReference>
<dbReference type="EMBL" id="BSNC01000011">
    <property type="protein sequence ID" value="GLP97781.1"/>
    <property type="molecule type" value="Genomic_DNA"/>
</dbReference>
<protein>
    <submittedName>
        <fullName evidence="2">Alanine racemase</fullName>
    </submittedName>
</protein>
<proteinExistence type="predicted"/>
<evidence type="ECO:0000313" key="3">
    <source>
        <dbReference type="Proteomes" id="UP001161422"/>
    </source>
</evidence>
<dbReference type="PANTHER" id="PTHR28004:SF2">
    <property type="entry name" value="D-SERINE DEHYDRATASE"/>
    <property type="match status" value="1"/>
</dbReference>
<organism evidence="2 3">
    <name type="scientific">Paraferrimonas sedimenticola</name>
    <dbReference type="NCBI Taxonomy" id="375674"/>
    <lineage>
        <taxon>Bacteria</taxon>
        <taxon>Pseudomonadati</taxon>
        <taxon>Pseudomonadota</taxon>
        <taxon>Gammaproteobacteria</taxon>
        <taxon>Alteromonadales</taxon>
        <taxon>Ferrimonadaceae</taxon>
        <taxon>Paraferrimonas</taxon>
    </lineage>
</organism>
<dbReference type="SUPFAM" id="SSF51419">
    <property type="entry name" value="PLP-binding barrel"/>
    <property type="match status" value="1"/>
</dbReference>
<dbReference type="InterPro" id="IPR001608">
    <property type="entry name" value="Ala_racemase_N"/>
</dbReference>
<gene>
    <name evidence="2" type="ORF">GCM10007895_30880</name>
</gene>
<reference evidence="2" key="1">
    <citation type="journal article" date="2014" name="Int. J. Syst. Evol. Microbiol.">
        <title>Complete genome sequence of Corynebacterium casei LMG S-19264T (=DSM 44701T), isolated from a smear-ripened cheese.</title>
        <authorList>
            <consortium name="US DOE Joint Genome Institute (JGI-PGF)"/>
            <person name="Walter F."/>
            <person name="Albersmeier A."/>
            <person name="Kalinowski J."/>
            <person name="Ruckert C."/>
        </authorList>
    </citation>
    <scope>NUCLEOTIDE SEQUENCE</scope>
    <source>
        <strain evidence="2">NBRC 101628</strain>
    </source>
</reference>
<keyword evidence="3" id="KW-1185">Reference proteome</keyword>
<dbReference type="GO" id="GO:0008721">
    <property type="term" value="F:D-serine ammonia-lyase activity"/>
    <property type="evidence" value="ECO:0007669"/>
    <property type="project" value="TreeGrafter"/>
</dbReference>
<comment type="caution">
    <text evidence="2">The sequence shown here is derived from an EMBL/GenBank/DDBJ whole genome shotgun (WGS) entry which is preliminary data.</text>
</comment>
<sequence>MAQPFSDYQLALRQAKLAKPSLLLDRQAFERNLSRVAEQSRLPLRLVVKSLPSLPLLELAMQRLATNRLMCFHWPFLLQLLAWRDDLDILIGKPMPLAAMEHCLEQLSQSQLDKIQWLIDTPQRLQQASKLAQAHQHRLKCSLEVNLGMQRGGFETPESVANAVAQLNDDPLLSFSGVMGYEAHVAKAPFGRVAQAHQKAQAKLQQVLQALPSREGLCINSGGSPTWALHQTHSAANDISLGSMLVKPTDFELPSLQALEPALYVATPVLKRLAGVRLPFVGNLPLGRDRVFLYGGKWMARAEYPSGLKPSRLFGDSSNQQLLTIPKRQALKADDWVFLRPTQSEALMLQFGDLQIYDNQIISESWPVLSAQINTLGENV</sequence>
<feature type="domain" description="Alanine racemase N-terminal" evidence="1">
    <location>
        <begin position="25"/>
        <end position="246"/>
    </location>
</feature>
<name>A0AA37VZT7_9GAMM</name>
<dbReference type="Proteomes" id="UP001161422">
    <property type="component" value="Unassembled WGS sequence"/>
</dbReference>
<dbReference type="GO" id="GO:0036088">
    <property type="term" value="P:D-serine catabolic process"/>
    <property type="evidence" value="ECO:0007669"/>
    <property type="project" value="TreeGrafter"/>
</dbReference>
<dbReference type="Gene3D" id="3.20.20.10">
    <property type="entry name" value="Alanine racemase"/>
    <property type="match status" value="1"/>
</dbReference>
<dbReference type="InterPro" id="IPR029066">
    <property type="entry name" value="PLP-binding_barrel"/>
</dbReference>
<dbReference type="PANTHER" id="PTHR28004">
    <property type="entry name" value="ZGC:162816-RELATED"/>
    <property type="match status" value="1"/>
</dbReference>
<evidence type="ECO:0000313" key="2">
    <source>
        <dbReference type="EMBL" id="GLP97781.1"/>
    </source>
</evidence>
<dbReference type="RefSeq" id="WP_169903095.1">
    <property type="nucleotide sequence ID" value="NZ_BSNC01000011.1"/>
</dbReference>
<evidence type="ECO:0000259" key="1">
    <source>
        <dbReference type="Pfam" id="PF01168"/>
    </source>
</evidence>